<dbReference type="InterPro" id="IPR036374">
    <property type="entry name" value="OxRdtase_Mopterin-bd_sf"/>
</dbReference>
<protein>
    <recommendedName>
        <fullName evidence="4">Molybdopterin-dependent oxidoreductase</fullName>
    </recommendedName>
</protein>
<feature type="signal peptide" evidence="1">
    <location>
        <begin position="1"/>
        <end position="27"/>
    </location>
</feature>
<dbReference type="RefSeq" id="WP_223904282.1">
    <property type="nucleotide sequence ID" value="NZ_AP024238.1"/>
</dbReference>
<accession>A0ABM7MPV9</accession>
<keyword evidence="3" id="KW-1185">Reference proteome</keyword>
<evidence type="ECO:0000313" key="2">
    <source>
        <dbReference type="EMBL" id="BCO28313.1"/>
    </source>
</evidence>
<sequence length="200" mass="21259">MQKRDFLNASLLGAVAGASVLPTLAHAQNGPKSASGPTLLTVSGLIGTGNRGAFDPALDQMMGKQKLQFAKAQTFDFAALTAMPAVTIKPTLEYDGKVHTLKGPLLLDVMKASGVKVTAKTAFFLRAVDGYAAQVSAADAAKYRFIVATHLDGRPMALGGLGPLWAVYDADRFPDMMAKTLPERFANCPWATYHMEVKEG</sequence>
<gene>
    <name evidence="2" type="ORF">MIZ03_3213</name>
</gene>
<evidence type="ECO:0000256" key="1">
    <source>
        <dbReference type="SAM" id="SignalP"/>
    </source>
</evidence>
<proteinExistence type="predicted"/>
<evidence type="ECO:0008006" key="4">
    <source>
        <dbReference type="Google" id="ProtNLM"/>
    </source>
</evidence>
<keyword evidence="1" id="KW-0732">Signal</keyword>
<dbReference type="SUPFAM" id="SSF56524">
    <property type="entry name" value="Oxidoreductase molybdopterin-binding domain"/>
    <property type="match status" value="1"/>
</dbReference>
<dbReference type="EMBL" id="AP024238">
    <property type="protein sequence ID" value="BCO28313.1"/>
    <property type="molecule type" value="Genomic_DNA"/>
</dbReference>
<organism evidence="2 3">
    <name type="scientific">Rhodoferax lithotrophicus</name>
    <dbReference type="NCBI Taxonomy" id="2798804"/>
    <lineage>
        <taxon>Bacteria</taxon>
        <taxon>Pseudomonadati</taxon>
        <taxon>Pseudomonadota</taxon>
        <taxon>Betaproteobacteria</taxon>
        <taxon>Burkholderiales</taxon>
        <taxon>Comamonadaceae</taxon>
        <taxon>Rhodoferax</taxon>
    </lineage>
</organism>
<reference evidence="2 3" key="1">
    <citation type="journal article" date="2021" name="Microbiol. Spectr.">
        <title>A Single Bacterium Capable of Oxidation and Reduction of Iron at Circumneutral pH.</title>
        <authorList>
            <person name="Kato S."/>
            <person name="Ohkuma M."/>
        </authorList>
    </citation>
    <scope>NUCLEOTIDE SEQUENCE [LARGE SCALE GENOMIC DNA]</scope>
    <source>
        <strain evidence="2 3">MIZ03</strain>
    </source>
</reference>
<dbReference type="Proteomes" id="UP000824366">
    <property type="component" value="Chromosome"/>
</dbReference>
<feature type="chain" id="PRO_5047119018" description="Molybdopterin-dependent oxidoreductase" evidence="1">
    <location>
        <begin position="28"/>
        <end position="200"/>
    </location>
</feature>
<evidence type="ECO:0000313" key="3">
    <source>
        <dbReference type="Proteomes" id="UP000824366"/>
    </source>
</evidence>
<name>A0ABM7MPV9_9BURK</name>